<dbReference type="InterPro" id="IPR006385">
    <property type="entry name" value="HAD_hydro_SerB1"/>
</dbReference>
<evidence type="ECO:0000256" key="2">
    <source>
        <dbReference type="ARBA" id="ARBA00022801"/>
    </source>
</evidence>
<dbReference type="GO" id="GO:0016787">
    <property type="term" value="F:hydrolase activity"/>
    <property type="evidence" value="ECO:0007669"/>
    <property type="project" value="UniProtKB-KW"/>
</dbReference>
<dbReference type="Gene3D" id="1.20.1440.100">
    <property type="entry name" value="SG protein - dephosphorylation function"/>
    <property type="match status" value="1"/>
</dbReference>
<dbReference type="PANTHER" id="PTHR43344:SF13">
    <property type="entry name" value="PHOSPHATASE RV3661-RELATED"/>
    <property type="match status" value="1"/>
</dbReference>
<dbReference type="GO" id="GO:0046872">
    <property type="term" value="F:metal ion binding"/>
    <property type="evidence" value="ECO:0007669"/>
    <property type="project" value="UniProtKB-KW"/>
</dbReference>
<dbReference type="SUPFAM" id="SSF56784">
    <property type="entry name" value="HAD-like"/>
    <property type="match status" value="1"/>
</dbReference>
<dbReference type="InterPro" id="IPR023214">
    <property type="entry name" value="HAD_sf"/>
</dbReference>
<dbReference type="InterPro" id="IPR036412">
    <property type="entry name" value="HAD-like_sf"/>
</dbReference>
<proteinExistence type="predicted"/>
<dbReference type="NCBIfam" id="TIGR01490">
    <property type="entry name" value="HAD-SF-IB-hyp1"/>
    <property type="match status" value="1"/>
</dbReference>
<gene>
    <name evidence="4" type="ORF">DB30_02503</name>
</gene>
<protein>
    <submittedName>
        <fullName evidence="4">Phosphoserine phosphatase</fullName>
    </submittedName>
</protein>
<keyword evidence="1" id="KW-0479">Metal-binding</keyword>
<name>A0A0C2D8B5_9BACT</name>
<comment type="caution">
    <text evidence="4">The sequence shown here is derived from an EMBL/GenBank/DDBJ whole genome shotgun (WGS) entry which is preliminary data.</text>
</comment>
<dbReference type="Proteomes" id="UP000031599">
    <property type="component" value="Unassembled WGS sequence"/>
</dbReference>
<organism evidence="4 5">
    <name type="scientific">Enhygromyxa salina</name>
    <dbReference type="NCBI Taxonomy" id="215803"/>
    <lineage>
        <taxon>Bacteria</taxon>
        <taxon>Pseudomonadati</taxon>
        <taxon>Myxococcota</taxon>
        <taxon>Polyangia</taxon>
        <taxon>Nannocystales</taxon>
        <taxon>Nannocystaceae</taxon>
        <taxon>Enhygromyxa</taxon>
    </lineage>
</organism>
<reference evidence="4 5" key="1">
    <citation type="submission" date="2014-12" db="EMBL/GenBank/DDBJ databases">
        <title>Genome assembly of Enhygromyxa salina DSM 15201.</title>
        <authorList>
            <person name="Sharma G."/>
            <person name="Subramanian S."/>
        </authorList>
    </citation>
    <scope>NUCLEOTIDE SEQUENCE [LARGE SCALE GENOMIC DNA]</scope>
    <source>
        <strain evidence="4 5">DSM 15201</strain>
    </source>
</reference>
<keyword evidence="2" id="KW-0378">Hydrolase</keyword>
<dbReference type="AlphaFoldDB" id="A0A0C2D8B5"/>
<evidence type="ECO:0000256" key="3">
    <source>
        <dbReference type="ARBA" id="ARBA00022842"/>
    </source>
</evidence>
<dbReference type="Pfam" id="PF12710">
    <property type="entry name" value="HAD"/>
    <property type="match status" value="1"/>
</dbReference>
<accession>A0A0C2D8B5</accession>
<evidence type="ECO:0000313" key="5">
    <source>
        <dbReference type="Proteomes" id="UP000031599"/>
    </source>
</evidence>
<dbReference type="EMBL" id="JMCC02000018">
    <property type="protein sequence ID" value="KIG17880.1"/>
    <property type="molecule type" value="Genomic_DNA"/>
</dbReference>
<dbReference type="NCBIfam" id="TIGR01488">
    <property type="entry name" value="HAD-SF-IB"/>
    <property type="match status" value="1"/>
</dbReference>
<dbReference type="PANTHER" id="PTHR43344">
    <property type="entry name" value="PHOSPHOSERINE PHOSPHATASE"/>
    <property type="match status" value="1"/>
</dbReference>
<sequence length="227" mass="25364">MYADEVPPMTASYFDVDGTLVSSNLMHTAVWYMANDINPLRSAKQLGRLLLRAPQLLVAELTDRRAFNELLFEAFRGTPEDRLHVLADEAFEWCMRSNIYDGARDIVSRAKDLGHEVVFVSGALDFLLARLATELGADHYVGNRLEIHDGQATGKLLRPVVAGPNKSRLIANHARDNGHELAECFGYSDSYSDVPMLSVVGRPAVINPDPKLLRLARTYQWPIIELT</sequence>
<keyword evidence="3" id="KW-0460">Magnesium</keyword>
<evidence type="ECO:0000256" key="1">
    <source>
        <dbReference type="ARBA" id="ARBA00022723"/>
    </source>
</evidence>
<dbReference type="InterPro" id="IPR050582">
    <property type="entry name" value="HAD-like_SerB"/>
</dbReference>
<evidence type="ECO:0000313" key="4">
    <source>
        <dbReference type="EMBL" id="KIG17880.1"/>
    </source>
</evidence>
<dbReference type="Gene3D" id="3.40.50.1000">
    <property type="entry name" value="HAD superfamily/HAD-like"/>
    <property type="match status" value="1"/>
</dbReference>